<feature type="region of interest" description="Disordered" evidence="1">
    <location>
        <begin position="366"/>
        <end position="390"/>
    </location>
</feature>
<dbReference type="InterPro" id="IPR048052">
    <property type="entry name" value="FM1-like"/>
</dbReference>
<dbReference type="InterPro" id="IPR013783">
    <property type="entry name" value="Ig-like_fold"/>
</dbReference>
<evidence type="ECO:0000256" key="1">
    <source>
        <dbReference type="SAM" id="MobiDB-lite"/>
    </source>
</evidence>
<evidence type="ECO:0008006" key="8">
    <source>
        <dbReference type="Google" id="ProtNLM"/>
    </source>
</evidence>
<feature type="compositionally biased region" description="Polar residues" evidence="1">
    <location>
        <begin position="366"/>
        <end position="377"/>
    </location>
</feature>
<dbReference type="InterPro" id="IPR032364">
    <property type="entry name" value="GramPos_pilinD1_N"/>
</dbReference>
<dbReference type="Gene3D" id="2.60.40.740">
    <property type="match status" value="1"/>
</dbReference>
<evidence type="ECO:0000313" key="6">
    <source>
        <dbReference type="EMBL" id="PMC64991.1"/>
    </source>
</evidence>
<dbReference type="AlphaFoldDB" id="A0A2N6T6P2"/>
<dbReference type="NCBIfam" id="TIGR01167">
    <property type="entry name" value="LPXTG_anchor"/>
    <property type="match status" value="1"/>
</dbReference>
<dbReference type="Gene3D" id="2.60.40.10">
    <property type="entry name" value="Immunoglobulins"/>
    <property type="match status" value="2"/>
</dbReference>
<dbReference type="SUPFAM" id="SSF117074">
    <property type="entry name" value="Hypothetical protein PA1324"/>
    <property type="match status" value="1"/>
</dbReference>
<comment type="caution">
    <text evidence="6">The sequence shown here is derived from an EMBL/GenBank/DDBJ whole genome shotgun (WGS) entry which is preliminary data.</text>
</comment>
<gene>
    <name evidence="6" type="ORF">CJ203_02970</name>
</gene>
<evidence type="ECO:0000259" key="5">
    <source>
        <dbReference type="Pfam" id="PF17802"/>
    </source>
</evidence>
<accession>A0A2N6T6P2</accession>
<feature type="chain" id="PRO_5038466808" description="Gram-positive cocci surface proteins LPxTG domain-containing protein" evidence="3">
    <location>
        <begin position="50"/>
        <end position="563"/>
    </location>
</feature>
<reference evidence="6 7" key="1">
    <citation type="submission" date="2017-09" db="EMBL/GenBank/DDBJ databases">
        <title>Bacterial strain isolated from the female urinary microbiota.</title>
        <authorList>
            <person name="Thomas-White K."/>
            <person name="Kumar N."/>
            <person name="Forster S."/>
            <person name="Putonti C."/>
            <person name="Lawley T."/>
            <person name="Wolfe A.J."/>
        </authorList>
    </citation>
    <scope>NUCLEOTIDE SEQUENCE [LARGE SCALE GENOMIC DNA]</scope>
    <source>
        <strain evidence="6 7">UMB0792</strain>
    </source>
</reference>
<dbReference type="NCBIfam" id="NF033902">
    <property type="entry name" value="iso_D2_wall_anc"/>
    <property type="match status" value="1"/>
</dbReference>
<evidence type="ECO:0000256" key="2">
    <source>
        <dbReference type="SAM" id="Phobius"/>
    </source>
</evidence>
<organism evidence="6 7">
    <name type="scientific">Corynebacterium tuscaniense</name>
    <dbReference type="NCBI Taxonomy" id="302449"/>
    <lineage>
        <taxon>Bacteria</taxon>
        <taxon>Bacillati</taxon>
        <taxon>Actinomycetota</taxon>
        <taxon>Actinomycetes</taxon>
        <taxon>Mycobacteriales</taxon>
        <taxon>Corynebacteriaceae</taxon>
        <taxon>Corynebacterium</taxon>
    </lineage>
</organism>
<proteinExistence type="predicted"/>
<dbReference type="GO" id="GO:0005975">
    <property type="term" value="P:carbohydrate metabolic process"/>
    <property type="evidence" value="ECO:0007669"/>
    <property type="project" value="UniProtKB-ARBA"/>
</dbReference>
<feature type="signal peptide" evidence="3">
    <location>
        <begin position="1"/>
        <end position="49"/>
    </location>
</feature>
<sequence>MEHSAVGWTAWRSKRTVSERQTHMATNFTKKTAAIALAAGLAFSGSAGAVFAPVASAQSLTDINKAKVCIKIHKKVGAKTHGNPNPDGSAVENVDGQPLAGAKFTLRKLNYDLSKEADFAEAAKLQKTESGLADIPENRLGEVIGTRTTDASGLAAFDNIPAGAYLVTEEPPADADGATYIPSAPFIVFAPMATTDNKWNRVVHVYPKNTELKAVKEVKDKGKNPIQDGTEGTEKNNVLEYSVTSPVPYLPPNRKLTELSAVDIYKAGDFVNGLNIDKVEIVRADGTRQALDANQYTVANGTEEVVENGKVVADTTRTVTVNDKAIIDSLKGGDKLVVTLKGEVRKIQQNNEGEGIEDGEVTNFARTTGKTKVTGQPGSKDKPEEPFETPKTRVESYFAAVRVIKFEKGEEGKEKKLDGAVFDVYSVPATAACTDTNNRTMIKKDFKVSGGEAVINGLHVTDFVDGKAVTPGVETNKFCIVETAAPSGYSLDTTPHELTVLKADAQNPKTENKLTFSSTAKVENKKRPQFELPQTGGMGVAALILAGLALLGGGAFAARRKNA</sequence>
<feature type="transmembrane region" description="Helical" evidence="2">
    <location>
        <begin position="536"/>
        <end position="558"/>
    </location>
</feature>
<dbReference type="EMBL" id="PNHG01000003">
    <property type="protein sequence ID" value="PMC64991.1"/>
    <property type="molecule type" value="Genomic_DNA"/>
</dbReference>
<dbReference type="Proteomes" id="UP000235836">
    <property type="component" value="Unassembled WGS sequence"/>
</dbReference>
<evidence type="ECO:0000259" key="4">
    <source>
        <dbReference type="Pfam" id="PF16555"/>
    </source>
</evidence>
<keyword evidence="3" id="KW-0732">Signal</keyword>
<feature type="compositionally biased region" description="Basic and acidic residues" evidence="1">
    <location>
        <begin position="379"/>
        <end position="390"/>
    </location>
</feature>
<name>A0A2N6T6P2_9CORY</name>
<evidence type="ECO:0000313" key="7">
    <source>
        <dbReference type="Proteomes" id="UP000235836"/>
    </source>
</evidence>
<keyword evidence="7" id="KW-1185">Reference proteome</keyword>
<keyword evidence="2" id="KW-1133">Transmembrane helix</keyword>
<dbReference type="Pfam" id="PF17802">
    <property type="entry name" value="SpaA"/>
    <property type="match status" value="1"/>
</dbReference>
<protein>
    <recommendedName>
        <fullName evidence="8">Gram-positive cocci surface proteins LPxTG domain-containing protein</fullName>
    </recommendedName>
</protein>
<evidence type="ECO:0000256" key="3">
    <source>
        <dbReference type="SAM" id="SignalP"/>
    </source>
</evidence>
<dbReference type="Pfam" id="PF16555">
    <property type="entry name" value="GramPos_pilinD1"/>
    <property type="match status" value="1"/>
</dbReference>
<keyword evidence="2" id="KW-0472">Membrane</keyword>
<feature type="domain" description="SpaA-like prealbumin fold" evidence="5">
    <location>
        <begin position="404"/>
        <end position="507"/>
    </location>
</feature>
<dbReference type="InterPro" id="IPR041033">
    <property type="entry name" value="SpaA_PFL_dom_1"/>
</dbReference>
<feature type="domain" description="Gram-positive pilin subunit D1 N-terminal" evidence="4">
    <location>
        <begin position="67"/>
        <end position="210"/>
    </location>
</feature>
<keyword evidence="2" id="KW-0812">Transmembrane</keyword>